<accession>A0ABV6RXT1</accession>
<name>A0ABV6RXT1_9GAMM</name>
<dbReference type="PANTHER" id="PTHR33495:SF2">
    <property type="entry name" value="ANTI-SIGMA FACTOR ANTAGONIST TM_1081-RELATED"/>
    <property type="match status" value="1"/>
</dbReference>
<dbReference type="PROSITE" id="PS50801">
    <property type="entry name" value="STAS"/>
    <property type="match status" value="1"/>
</dbReference>
<protein>
    <recommendedName>
        <fullName evidence="2">Anti-sigma factor antagonist</fullName>
    </recommendedName>
</protein>
<evidence type="ECO:0000256" key="1">
    <source>
        <dbReference type="ARBA" id="ARBA00009013"/>
    </source>
</evidence>
<dbReference type="SUPFAM" id="SSF52091">
    <property type="entry name" value="SpoIIaa-like"/>
    <property type="match status" value="1"/>
</dbReference>
<dbReference type="PANTHER" id="PTHR33495">
    <property type="entry name" value="ANTI-SIGMA FACTOR ANTAGONIST TM_1081-RELATED-RELATED"/>
    <property type="match status" value="1"/>
</dbReference>
<reference evidence="4 5" key="1">
    <citation type="submission" date="2024-09" db="EMBL/GenBank/DDBJ databases">
        <authorList>
            <person name="Sun Q."/>
            <person name="Mori K."/>
        </authorList>
    </citation>
    <scope>NUCLEOTIDE SEQUENCE [LARGE SCALE GENOMIC DNA]</scope>
    <source>
        <strain evidence="4 5">KCTC 23076</strain>
    </source>
</reference>
<dbReference type="NCBIfam" id="TIGR00377">
    <property type="entry name" value="ant_ant_sig"/>
    <property type="match status" value="1"/>
</dbReference>
<keyword evidence="5" id="KW-1185">Reference proteome</keyword>
<dbReference type="Gene3D" id="3.30.750.24">
    <property type="entry name" value="STAS domain"/>
    <property type="match status" value="1"/>
</dbReference>
<evidence type="ECO:0000313" key="4">
    <source>
        <dbReference type="EMBL" id="MFC0681790.1"/>
    </source>
</evidence>
<dbReference type="InterPro" id="IPR036513">
    <property type="entry name" value="STAS_dom_sf"/>
</dbReference>
<evidence type="ECO:0000259" key="3">
    <source>
        <dbReference type="PROSITE" id="PS50801"/>
    </source>
</evidence>
<organism evidence="4 5">
    <name type="scientific">Lysobacter korlensis</name>
    <dbReference type="NCBI Taxonomy" id="553636"/>
    <lineage>
        <taxon>Bacteria</taxon>
        <taxon>Pseudomonadati</taxon>
        <taxon>Pseudomonadota</taxon>
        <taxon>Gammaproteobacteria</taxon>
        <taxon>Lysobacterales</taxon>
        <taxon>Lysobacteraceae</taxon>
        <taxon>Lysobacter</taxon>
    </lineage>
</organism>
<comment type="similarity">
    <text evidence="1 2">Belongs to the anti-sigma-factor antagonist family.</text>
</comment>
<evidence type="ECO:0000256" key="2">
    <source>
        <dbReference type="RuleBase" id="RU003749"/>
    </source>
</evidence>
<gene>
    <name evidence="4" type="ORF">ACFFGH_28495</name>
</gene>
<dbReference type="CDD" id="cd07043">
    <property type="entry name" value="STAS_anti-anti-sigma_factors"/>
    <property type="match status" value="1"/>
</dbReference>
<dbReference type="Proteomes" id="UP001589896">
    <property type="component" value="Unassembled WGS sequence"/>
</dbReference>
<dbReference type="EMBL" id="JBHLTG010000009">
    <property type="protein sequence ID" value="MFC0681790.1"/>
    <property type="molecule type" value="Genomic_DNA"/>
</dbReference>
<comment type="caution">
    <text evidence="4">The sequence shown here is derived from an EMBL/GenBank/DDBJ whole genome shotgun (WGS) entry which is preliminary data.</text>
</comment>
<dbReference type="InterPro" id="IPR003658">
    <property type="entry name" value="Anti-sigma_ant"/>
</dbReference>
<dbReference type="Pfam" id="PF01740">
    <property type="entry name" value="STAS"/>
    <property type="match status" value="1"/>
</dbReference>
<dbReference type="RefSeq" id="WP_386675064.1">
    <property type="nucleotide sequence ID" value="NZ_JBHLTG010000009.1"/>
</dbReference>
<feature type="domain" description="STAS" evidence="3">
    <location>
        <begin position="10"/>
        <end position="110"/>
    </location>
</feature>
<proteinExistence type="inferred from homology"/>
<dbReference type="InterPro" id="IPR002645">
    <property type="entry name" value="STAS_dom"/>
</dbReference>
<sequence length="110" mass="11476">MDISVTDIGDGVAVASLQGRLNMASAGRLREAVNEAVASGRTKITVDLAAVEFMDSSGLGALVNGLKVARQAGGDLRIASPSEQVRLVLQLTNMERFLTTVADPRTAYAS</sequence>
<evidence type="ECO:0000313" key="5">
    <source>
        <dbReference type="Proteomes" id="UP001589896"/>
    </source>
</evidence>